<comment type="caution">
    <text evidence="3">The sequence shown here is derived from an EMBL/GenBank/DDBJ whole genome shotgun (WGS) entry which is preliminary data.</text>
</comment>
<accession>A0A060QGZ4</accession>
<protein>
    <submittedName>
        <fullName evidence="3">Uncharacterized protein</fullName>
    </submittedName>
</protein>
<keyword evidence="2" id="KW-1133">Transmembrane helix</keyword>
<feature type="region of interest" description="Disordered" evidence="1">
    <location>
        <begin position="1"/>
        <end position="34"/>
    </location>
</feature>
<organism evidence="3 4">
    <name type="scientific">Asaia bogorensis</name>
    <dbReference type="NCBI Taxonomy" id="91915"/>
    <lineage>
        <taxon>Bacteria</taxon>
        <taxon>Pseudomonadati</taxon>
        <taxon>Pseudomonadota</taxon>
        <taxon>Alphaproteobacteria</taxon>
        <taxon>Acetobacterales</taxon>
        <taxon>Acetobacteraceae</taxon>
        <taxon>Asaia</taxon>
    </lineage>
</organism>
<evidence type="ECO:0000313" key="3">
    <source>
        <dbReference type="EMBL" id="CDG40170.1"/>
    </source>
</evidence>
<feature type="compositionally biased region" description="Basic and acidic residues" evidence="1">
    <location>
        <begin position="18"/>
        <end position="34"/>
    </location>
</feature>
<dbReference type="AlphaFoldDB" id="A0A060QGZ4"/>
<sequence>MKTMTRDPASTNPASAHDTVHSEGQKSKADRDEAERQRRLGLLIDRLPARLAKTVRWLLAPSRIWIRIPAGLLFMVGGCLAFLPVLGVWMLPLGFFLVAEDIPLLRRWSGRLLAWIEHRHPDWMGLDS</sequence>
<keyword evidence="2" id="KW-0812">Transmembrane</keyword>
<gene>
    <name evidence="3" type="ORF">ASAP_2125</name>
</gene>
<dbReference type="Proteomes" id="UP000027583">
    <property type="component" value="Unassembled WGS sequence"/>
</dbReference>
<reference evidence="3 4" key="1">
    <citation type="journal article" date="2014" name="Genome Biol. Evol.">
        <title>Acetic acid bacteria genomes reveal functional traits for adaptation to life in insect guts.</title>
        <authorList>
            <person name="Chouaia B."/>
            <person name="Gaiarsa S."/>
            <person name="Crotti E."/>
            <person name="Comandatore F."/>
            <person name="Degli Esposti M."/>
            <person name="Ricci I."/>
            <person name="Alma A."/>
            <person name="Favia G."/>
            <person name="Bandi C."/>
            <person name="Daffonchio D."/>
        </authorList>
    </citation>
    <scope>NUCLEOTIDE SEQUENCE [LARGE SCALE GENOMIC DNA]</scope>
    <source>
        <strain evidence="3 4">SF2.1</strain>
    </source>
</reference>
<name>A0A060QGZ4_9PROT</name>
<dbReference type="eggNOG" id="ENOG5032YAU">
    <property type="taxonomic scope" value="Bacteria"/>
</dbReference>
<evidence type="ECO:0000256" key="1">
    <source>
        <dbReference type="SAM" id="MobiDB-lite"/>
    </source>
</evidence>
<keyword evidence="2" id="KW-0472">Membrane</keyword>
<proteinExistence type="predicted"/>
<feature type="transmembrane region" description="Helical" evidence="2">
    <location>
        <begin position="72"/>
        <end position="99"/>
    </location>
</feature>
<reference evidence="3 4" key="2">
    <citation type="journal article" date="2014" name="PLoS ONE">
        <title>Evolution of mitochondria reconstructed from the energy metabolism of living bacteria.</title>
        <authorList>
            <person name="Degli Esposti M."/>
            <person name="Chouaia B."/>
            <person name="Comandatore F."/>
            <person name="Crotti E."/>
            <person name="Sassera D."/>
            <person name="Lievens P.M."/>
            <person name="Daffonchio D."/>
            <person name="Bandi C."/>
        </authorList>
    </citation>
    <scope>NUCLEOTIDE SEQUENCE [LARGE SCALE GENOMIC DNA]</scope>
    <source>
        <strain evidence="3 4">SF2.1</strain>
    </source>
</reference>
<evidence type="ECO:0000256" key="2">
    <source>
        <dbReference type="SAM" id="Phobius"/>
    </source>
</evidence>
<evidence type="ECO:0000313" key="4">
    <source>
        <dbReference type="Proteomes" id="UP000027583"/>
    </source>
</evidence>
<dbReference type="EMBL" id="CBLX010000013">
    <property type="protein sequence ID" value="CDG40170.1"/>
    <property type="molecule type" value="Genomic_DNA"/>
</dbReference>